<dbReference type="Proteomes" id="UP000014760">
    <property type="component" value="Unassembled WGS sequence"/>
</dbReference>
<feature type="transmembrane region" description="Helical" evidence="1">
    <location>
        <begin position="26"/>
        <end position="45"/>
    </location>
</feature>
<keyword evidence="3" id="KW-1185">Reference proteome</keyword>
<reference evidence="3" key="2">
    <citation type="journal article" date="2013" name="Nature">
        <title>Insights into bilaterian evolution from three spiralian genomes.</title>
        <authorList>
            <person name="Simakov O."/>
            <person name="Marletaz F."/>
            <person name="Cho S.J."/>
            <person name="Edsinger-Gonzales E."/>
            <person name="Havlak P."/>
            <person name="Hellsten U."/>
            <person name="Kuo D.H."/>
            <person name="Larsson T."/>
            <person name="Lv J."/>
            <person name="Arendt D."/>
            <person name="Savage R."/>
            <person name="Osoegawa K."/>
            <person name="de Jong P."/>
            <person name="Grimwood J."/>
            <person name="Chapman J.A."/>
            <person name="Shapiro H."/>
            <person name="Aerts A."/>
            <person name="Otillar R.P."/>
            <person name="Terry A.Y."/>
            <person name="Boore J.L."/>
            <person name="Grigoriev I.V."/>
            <person name="Lindberg D.R."/>
            <person name="Seaver E.C."/>
            <person name="Weisblat D.A."/>
            <person name="Putnam N.H."/>
            <person name="Rokhsar D.S."/>
        </authorList>
    </citation>
    <scope>NUCLEOTIDE SEQUENCE</scope>
    <source>
        <strain evidence="3">I ESC-2004</strain>
    </source>
</reference>
<proteinExistence type="predicted"/>
<evidence type="ECO:0000313" key="2">
    <source>
        <dbReference type="EnsemblMetazoa" id="CapteP198202"/>
    </source>
</evidence>
<name>X1ZYD6_CAPTE</name>
<evidence type="ECO:0000256" key="1">
    <source>
        <dbReference type="SAM" id="Phobius"/>
    </source>
</evidence>
<keyword evidence="1" id="KW-0472">Membrane</keyword>
<evidence type="ECO:0008006" key="4">
    <source>
        <dbReference type="Google" id="ProtNLM"/>
    </source>
</evidence>
<dbReference type="HOGENOM" id="CLU_1877391_0_0_1"/>
<dbReference type="OrthoDB" id="6138663at2759"/>
<dbReference type="AlphaFoldDB" id="X1ZYD6"/>
<keyword evidence="1" id="KW-0812">Transmembrane</keyword>
<accession>X1ZYD6</accession>
<sequence length="136" mass="15449">MTFSNANNSMVIFCRHASNAQEWRRLVLLIAVTLCVGIFLLHTLLSLTSQPPAACGATYTEVPEEVESKNKILLVAYYRGGSSFFGKLFQSNDDVLYWFEPLRPLHGDFKYHLQHERNATEDPQVTSHEDKDKGKS</sequence>
<reference evidence="2" key="3">
    <citation type="submission" date="2015-06" db="UniProtKB">
        <authorList>
            <consortium name="EnsemblMetazoa"/>
        </authorList>
    </citation>
    <scope>IDENTIFICATION</scope>
</reference>
<organism evidence="2 3">
    <name type="scientific">Capitella teleta</name>
    <name type="common">Polychaete worm</name>
    <dbReference type="NCBI Taxonomy" id="283909"/>
    <lineage>
        <taxon>Eukaryota</taxon>
        <taxon>Metazoa</taxon>
        <taxon>Spiralia</taxon>
        <taxon>Lophotrochozoa</taxon>
        <taxon>Annelida</taxon>
        <taxon>Polychaeta</taxon>
        <taxon>Sedentaria</taxon>
        <taxon>Scolecida</taxon>
        <taxon>Capitellidae</taxon>
        <taxon>Capitella</taxon>
    </lineage>
</organism>
<protein>
    <recommendedName>
        <fullName evidence="4">Sulfotransferase domain-containing protein</fullName>
    </recommendedName>
</protein>
<keyword evidence="1" id="KW-1133">Transmembrane helix</keyword>
<reference evidence="3" key="1">
    <citation type="submission" date="2012-12" db="EMBL/GenBank/DDBJ databases">
        <authorList>
            <person name="Hellsten U."/>
            <person name="Grimwood J."/>
            <person name="Chapman J.A."/>
            <person name="Shapiro H."/>
            <person name="Aerts A."/>
            <person name="Otillar R.P."/>
            <person name="Terry A.Y."/>
            <person name="Boore J.L."/>
            <person name="Simakov O."/>
            <person name="Marletaz F."/>
            <person name="Cho S.-J."/>
            <person name="Edsinger-Gonzales E."/>
            <person name="Havlak P."/>
            <person name="Kuo D.-H."/>
            <person name="Larsson T."/>
            <person name="Lv J."/>
            <person name="Arendt D."/>
            <person name="Savage R."/>
            <person name="Osoegawa K."/>
            <person name="de Jong P."/>
            <person name="Lindberg D.R."/>
            <person name="Seaver E.C."/>
            <person name="Weisblat D.A."/>
            <person name="Putnam N.H."/>
            <person name="Grigoriev I.V."/>
            <person name="Rokhsar D.S."/>
        </authorList>
    </citation>
    <scope>NUCLEOTIDE SEQUENCE</scope>
    <source>
        <strain evidence="3">I ESC-2004</strain>
    </source>
</reference>
<dbReference type="EnsemblMetazoa" id="CapteT198202">
    <property type="protein sequence ID" value="CapteP198202"/>
    <property type="gene ID" value="CapteG198202"/>
</dbReference>
<dbReference type="EMBL" id="AMQN01000186">
    <property type="status" value="NOT_ANNOTATED_CDS"/>
    <property type="molecule type" value="Genomic_DNA"/>
</dbReference>
<evidence type="ECO:0000313" key="3">
    <source>
        <dbReference type="Proteomes" id="UP000014760"/>
    </source>
</evidence>